<evidence type="ECO:0000313" key="1">
    <source>
        <dbReference type="EMBL" id="GAA49348.1"/>
    </source>
</evidence>
<gene>
    <name evidence="1" type="ORF">CLF_102910</name>
</gene>
<dbReference type="EMBL" id="DF142952">
    <property type="protein sequence ID" value="GAA49348.1"/>
    <property type="molecule type" value="Genomic_DNA"/>
</dbReference>
<evidence type="ECO:0000313" key="2">
    <source>
        <dbReference type="Proteomes" id="UP000008909"/>
    </source>
</evidence>
<protein>
    <submittedName>
        <fullName evidence="1">Uncharacterized protein</fullName>
    </submittedName>
</protein>
<proteinExistence type="predicted"/>
<dbReference type="Proteomes" id="UP000008909">
    <property type="component" value="Unassembled WGS sequence"/>
</dbReference>
<name>G7Y8R3_CLOSI</name>
<reference evidence="1" key="1">
    <citation type="journal article" date="2011" name="Genome Biol.">
        <title>The draft genome of the carcinogenic human liver fluke Clonorchis sinensis.</title>
        <authorList>
            <person name="Wang X."/>
            <person name="Chen W."/>
            <person name="Huang Y."/>
            <person name="Sun J."/>
            <person name="Men J."/>
            <person name="Liu H."/>
            <person name="Luo F."/>
            <person name="Guo L."/>
            <person name="Lv X."/>
            <person name="Deng C."/>
            <person name="Zhou C."/>
            <person name="Fan Y."/>
            <person name="Li X."/>
            <person name="Huang L."/>
            <person name="Hu Y."/>
            <person name="Liang C."/>
            <person name="Hu X."/>
            <person name="Xu J."/>
            <person name="Yu X."/>
        </authorList>
    </citation>
    <scope>NUCLEOTIDE SEQUENCE [LARGE SCALE GENOMIC DNA]</scope>
    <source>
        <strain evidence="1">Henan</strain>
    </source>
</reference>
<organism evidence="1 2">
    <name type="scientific">Clonorchis sinensis</name>
    <name type="common">Chinese liver fluke</name>
    <dbReference type="NCBI Taxonomy" id="79923"/>
    <lineage>
        <taxon>Eukaryota</taxon>
        <taxon>Metazoa</taxon>
        <taxon>Spiralia</taxon>
        <taxon>Lophotrochozoa</taxon>
        <taxon>Platyhelminthes</taxon>
        <taxon>Trematoda</taxon>
        <taxon>Digenea</taxon>
        <taxon>Opisthorchiida</taxon>
        <taxon>Opisthorchiata</taxon>
        <taxon>Opisthorchiidae</taxon>
        <taxon>Clonorchis</taxon>
    </lineage>
</organism>
<keyword evidence="2" id="KW-1185">Reference proteome</keyword>
<dbReference type="AlphaFoldDB" id="G7Y8R3"/>
<accession>G7Y8R3</accession>
<reference key="2">
    <citation type="submission" date="2011-10" db="EMBL/GenBank/DDBJ databases">
        <title>The genome and transcriptome sequence of Clonorchis sinensis provide insights into the carcinogenic liver fluke.</title>
        <authorList>
            <person name="Wang X."/>
            <person name="Huang Y."/>
            <person name="Chen W."/>
            <person name="Liu H."/>
            <person name="Guo L."/>
            <person name="Chen Y."/>
            <person name="Luo F."/>
            <person name="Zhou W."/>
            <person name="Sun J."/>
            <person name="Mao Q."/>
            <person name="Liang P."/>
            <person name="Zhou C."/>
            <person name="Tian Y."/>
            <person name="Men J."/>
            <person name="Lv X."/>
            <person name="Huang L."/>
            <person name="Zhou J."/>
            <person name="Hu Y."/>
            <person name="Li R."/>
            <person name="Zhang F."/>
            <person name="Lei H."/>
            <person name="Li X."/>
            <person name="Hu X."/>
            <person name="Liang C."/>
            <person name="Xu J."/>
            <person name="Wu Z."/>
            <person name="Yu X."/>
        </authorList>
    </citation>
    <scope>NUCLEOTIDE SEQUENCE</scope>
    <source>
        <strain>Henan</strain>
    </source>
</reference>
<sequence>MDLTANSITKFHYETDYGFTADSWFKFTKHKNDTWPSCASCVDLKSAMKKATYKCMIGVHAGVLAGSEGSDLLISIDGPDKWRMSTLLLQLRWEDNRIYADGGRIDTLVRKRLFEEVRQLSYGACDQSCATCTLAYGALIGADYLRRTPLLIDIMMVIDGPQNPRQLSRKRIPKSLAVGEPVPVSLQYIICCPCLSALIVHWLRTAYNRTYSRASAPTEKRIDRESNSEFPGWRAGALATTPT</sequence>